<dbReference type="InterPro" id="IPR035513">
    <property type="entry name" value="Invertase/methylesterase_inhib"/>
</dbReference>
<accession>A0A835K7R7</accession>
<dbReference type="CDD" id="cd15798">
    <property type="entry name" value="PMEI-like_3"/>
    <property type="match status" value="2"/>
</dbReference>
<gene>
    <name evidence="9" type="ORF">SADUNF_Sadunf03G0082700</name>
</gene>
<comment type="similarity">
    <text evidence="6">Belongs to the PMEI family.</text>
</comment>
<reference evidence="9 10" key="1">
    <citation type="submission" date="2020-10" db="EMBL/GenBank/DDBJ databases">
        <title>Plant Genome Project.</title>
        <authorList>
            <person name="Zhang R.-G."/>
        </authorList>
    </citation>
    <scope>NUCLEOTIDE SEQUENCE [LARGE SCALE GENOMIC DNA]</scope>
    <source>
        <strain evidence="9">FAFU-HL-1</strain>
        <tissue evidence="9">Leaf</tissue>
    </source>
</reference>
<feature type="transmembrane region" description="Helical" evidence="7">
    <location>
        <begin position="102"/>
        <end position="122"/>
    </location>
</feature>
<keyword evidence="10" id="KW-1185">Reference proteome</keyword>
<dbReference type="OrthoDB" id="1430376at2759"/>
<keyword evidence="7" id="KW-0472">Membrane</keyword>
<evidence type="ECO:0000256" key="1">
    <source>
        <dbReference type="ARBA" id="ARBA00004271"/>
    </source>
</evidence>
<keyword evidence="7" id="KW-0812">Transmembrane</keyword>
<dbReference type="FunFam" id="1.20.140.40:FF:000006">
    <property type="entry name" value="Pectinesterase inhibitor 3"/>
    <property type="match status" value="2"/>
</dbReference>
<keyword evidence="7" id="KW-1133">Transmembrane helix</keyword>
<organism evidence="9 10">
    <name type="scientific">Salix dunnii</name>
    <dbReference type="NCBI Taxonomy" id="1413687"/>
    <lineage>
        <taxon>Eukaryota</taxon>
        <taxon>Viridiplantae</taxon>
        <taxon>Streptophyta</taxon>
        <taxon>Embryophyta</taxon>
        <taxon>Tracheophyta</taxon>
        <taxon>Spermatophyta</taxon>
        <taxon>Magnoliopsida</taxon>
        <taxon>eudicotyledons</taxon>
        <taxon>Gunneridae</taxon>
        <taxon>Pentapetalae</taxon>
        <taxon>rosids</taxon>
        <taxon>fabids</taxon>
        <taxon>Malpighiales</taxon>
        <taxon>Salicaceae</taxon>
        <taxon>Saliceae</taxon>
        <taxon>Salix</taxon>
    </lineage>
</organism>
<dbReference type="SMART" id="SM00856">
    <property type="entry name" value="PMEI"/>
    <property type="match status" value="2"/>
</dbReference>
<feature type="domain" description="Pectinesterase inhibitor" evidence="8">
    <location>
        <begin position="124"/>
        <end position="277"/>
    </location>
</feature>
<dbReference type="GO" id="GO:0004857">
    <property type="term" value="F:enzyme inhibitor activity"/>
    <property type="evidence" value="ECO:0007669"/>
    <property type="project" value="InterPro"/>
</dbReference>
<keyword evidence="2" id="KW-0052">Apoplast</keyword>
<dbReference type="PANTHER" id="PTHR31080:SF207">
    <property type="entry name" value="PECTINESTERASE INHIBITOR 9"/>
    <property type="match status" value="1"/>
</dbReference>
<dbReference type="NCBIfam" id="TIGR01614">
    <property type="entry name" value="PME_inhib"/>
    <property type="match status" value="2"/>
</dbReference>
<keyword evidence="5" id="KW-1015">Disulfide bond</keyword>
<evidence type="ECO:0000256" key="3">
    <source>
        <dbReference type="ARBA" id="ARBA00022525"/>
    </source>
</evidence>
<dbReference type="SUPFAM" id="SSF101148">
    <property type="entry name" value="Plant invertase/pectin methylesterase inhibitor"/>
    <property type="match status" value="2"/>
</dbReference>
<dbReference type="AlphaFoldDB" id="A0A835K7R7"/>
<name>A0A835K7R7_9ROSI</name>
<dbReference type="PANTHER" id="PTHR31080">
    <property type="entry name" value="PECTINESTERASE INHIBITOR-LIKE"/>
    <property type="match status" value="1"/>
</dbReference>
<dbReference type="InterPro" id="IPR051955">
    <property type="entry name" value="PME_Inhibitor"/>
</dbReference>
<comment type="caution">
    <text evidence="9">The sequence shown here is derived from an EMBL/GenBank/DDBJ whole genome shotgun (WGS) entry which is preliminary data.</text>
</comment>
<keyword evidence="4" id="KW-0732">Signal</keyword>
<dbReference type="EMBL" id="JADGMS010000003">
    <property type="protein sequence ID" value="KAF9685712.1"/>
    <property type="molecule type" value="Genomic_DNA"/>
</dbReference>
<dbReference type="Gene3D" id="1.20.140.40">
    <property type="entry name" value="Invertase/pectin methylesterase inhibitor family protein"/>
    <property type="match status" value="2"/>
</dbReference>
<sequence>MWNEIPSSYLRVDVPAPESFDAPTSGYESLFTAAKRVAKLPKGLTQRRFVLSRKEAIDCTLCSFSEVWQACFEWTRVEFEEREESEFSEIISFLFFKDMAKLVLFLTLLSFALCVVGTAGPVTSPTDFIKASCKATRYPELCVECLSGYARVIQRNERRLAHSALSVSLARASSAAAFATKITKVRGIKPGEYQAAKDCIENMGDSVDRLSQSVRELGHTGRAVGRDFLWHMSNVQTWVSAALTDESTCLDGFAGHLMDGNVKAAIKRRITNVAQSSSGFRNRTAMERSFLGLALAAILILRFSTPVNSSCSATRPSPRNVDIRYIKVSCYNITLYPKLCFHTLAIYASTIKANPKRLANTALNVSLTNTKSTSRLMKRVHKIPGLKPRVVAAILDCVEEVGDSVYELRRSMKEMDRAGGSNFAMAMNDVETWVSAALTDDDTCLDGFAEEGMDKKVKTIVKKHVQRIARLTSNALALVNRYASTRASLP</sequence>
<evidence type="ECO:0000313" key="10">
    <source>
        <dbReference type="Proteomes" id="UP000657918"/>
    </source>
</evidence>
<evidence type="ECO:0000259" key="8">
    <source>
        <dbReference type="SMART" id="SM00856"/>
    </source>
</evidence>
<dbReference type="Pfam" id="PF04043">
    <property type="entry name" value="PMEI"/>
    <property type="match status" value="2"/>
</dbReference>
<keyword evidence="3" id="KW-0964">Secreted</keyword>
<evidence type="ECO:0000256" key="4">
    <source>
        <dbReference type="ARBA" id="ARBA00022729"/>
    </source>
</evidence>
<feature type="domain" description="Pectinesterase inhibitor" evidence="8">
    <location>
        <begin position="321"/>
        <end position="478"/>
    </location>
</feature>
<evidence type="ECO:0000256" key="6">
    <source>
        <dbReference type="ARBA" id="ARBA00038471"/>
    </source>
</evidence>
<dbReference type="GO" id="GO:0048046">
    <property type="term" value="C:apoplast"/>
    <property type="evidence" value="ECO:0007669"/>
    <property type="project" value="UniProtKB-SubCell"/>
</dbReference>
<evidence type="ECO:0000256" key="7">
    <source>
        <dbReference type="SAM" id="Phobius"/>
    </source>
</evidence>
<comment type="subcellular location">
    <subcellularLocation>
        <location evidence="1">Secreted</location>
        <location evidence="1">Extracellular space</location>
        <location evidence="1">Apoplast</location>
    </subcellularLocation>
</comment>
<proteinExistence type="inferred from homology"/>
<evidence type="ECO:0000256" key="5">
    <source>
        <dbReference type="ARBA" id="ARBA00023157"/>
    </source>
</evidence>
<protein>
    <recommendedName>
        <fullName evidence="8">Pectinesterase inhibitor domain-containing protein</fullName>
    </recommendedName>
</protein>
<dbReference type="InterPro" id="IPR006501">
    <property type="entry name" value="Pectinesterase_inhib_dom"/>
</dbReference>
<evidence type="ECO:0000256" key="2">
    <source>
        <dbReference type="ARBA" id="ARBA00022523"/>
    </source>
</evidence>
<evidence type="ECO:0000313" key="9">
    <source>
        <dbReference type="EMBL" id="KAF9685712.1"/>
    </source>
</evidence>
<dbReference type="Proteomes" id="UP000657918">
    <property type="component" value="Unassembled WGS sequence"/>
</dbReference>